<dbReference type="PROSITE" id="PS00860">
    <property type="entry name" value="GTP_CYCLOHYDROL_1_2"/>
    <property type="match status" value="1"/>
</dbReference>
<dbReference type="PANTHER" id="PTHR11109:SF7">
    <property type="entry name" value="GTP CYCLOHYDROLASE 1"/>
    <property type="match status" value="1"/>
</dbReference>
<accession>A0ABQ4JJS1</accession>
<keyword evidence="4 5" id="KW-0378">Hydrolase</keyword>
<keyword evidence="3 5" id="KW-0554">One-carbon metabolism</keyword>
<dbReference type="EC" id="3.5.4.16" evidence="5"/>
<dbReference type="NCBIfam" id="NF006826">
    <property type="entry name" value="PRK09347.1-3"/>
    <property type="match status" value="1"/>
</dbReference>
<sequence length="191" mass="20697">MTSDPSTTDAPPDLDSARDAAAQFLKALGVDIDAPATADTPNRMVAAYAELLDPRPFTLTTFPNDATYDRLVTVRAIPFHSLCEHHMLPFRGTADVAYQPTDKIVGLSKLARLVEHTARRPQVQERLTQQVATYLAEHLAPAGVGVLVRAEHLCMTLRGAQAPGTETITTALLGTVRSDAALRDEFLHSAR</sequence>
<gene>
    <name evidence="7" type="primary">folE_2</name>
    <name evidence="5" type="synonym">folE</name>
    <name evidence="7" type="ORF">Vqi01_49640</name>
</gene>
<dbReference type="SUPFAM" id="SSF55620">
    <property type="entry name" value="Tetrahydrobiopterin biosynthesis enzymes-like"/>
    <property type="match status" value="1"/>
</dbReference>
<comment type="caution">
    <text evidence="7">The sequence shown here is derived from an EMBL/GenBank/DDBJ whole genome shotgun (WGS) entry which is preliminary data.</text>
</comment>
<keyword evidence="5" id="KW-0479">Metal-binding</keyword>
<dbReference type="InterPro" id="IPR043133">
    <property type="entry name" value="GTP-CH-I_C/QueF"/>
</dbReference>
<evidence type="ECO:0000313" key="7">
    <source>
        <dbReference type="EMBL" id="GIJ29802.1"/>
    </source>
</evidence>
<feature type="binding site" evidence="5">
    <location>
        <position position="83"/>
    </location>
    <ligand>
        <name>Zn(2+)</name>
        <dbReference type="ChEBI" id="CHEBI:29105"/>
    </ligand>
</feature>
<evidence type="ECO:0000256" key="4">
    <source>
        <dbReference type="ARBA" id="ARBA00022801"/>
    </source>
</evidence>
<keyword evidence="5" id="KW-0547">Nucleotide-binding</keyword>
<comment type="catalytic activity">
    <reaction evidence="1 5">
        <text>GTP + H2O = 7,8-dihydroneopterin 3'-triphosphate + formate + H(+)</text>
        <dbReference type="Rhea" id="RHEA:17473"/>
        <dbReference type="ChEBI" id="CHEBI:15377"/>
        <dbReference type="ChEBI" id="CHEBI:15378"/>
        <dbReference type="ChEBI" id="CHEBI:15740"/>
        <dbReference type="ChEBI" id="CHEBI:37565"/>
        <dbReference type="ChEBI" id="CHEBI:58462"/>
        <dbReference type="EC" id="3.5.4.16"/>
    </reaction>
</comment>
<comment type="subunit">
    <text evidence="5">Homopolymer.</text>
</comment>
<evidence type="ECO:0000313" key="8">
    <source>
        <dbReference type="Proteomes" id="UP000653076"/>
    </source>
</evidence>
<evidence type="ECO:0000259" key="6">
    <source>
        <dbReference type="Pfam" id="PF01227"/>
    </source>
</evidence>
<keyword evidence="5" id="KW-0342">GTP-binding</keyword>
<dbReference type="Gene3D" id="3.30.1130.10">
    <property type="match status" value="1"/>
</dbReference>
<feature type="binding site" evidence="5">
    <location>
        <position position="154"/>
    </location>
    <ligand>
        <name>Zn(2+)</name>
        <dbReference type="ChEBI" id="CHEBI:29105"/>
    </ligand>
</feature>
<evidence type="ECO:0000256" key="1">
    <source>
        <dbReference type="ARBA" id="ARBA00001052"/>
    </source>
</evidence>
<protein>
    <recommendedName>
        <fullName evidence="5">GTP cyclohydrolase 1</fullName>
        <ecNumber evidence="5">3.5.4.16</ecNumber>
    </recommendedName>
    <alternativeName>
        <fullName evidence="5">GTP cyclohydrolase I</fullName>
        <shortName evidence="5">GTP-CH-I</shortName>
    </alternativeName>
</protein>
<organism evidence="7 8">
    <name type="scientific">Micromonospora qiuiae</name>
    <dbReference type="NCBI Taxonomy" id="502268"/>
    <lineage>
        <taxon>Bacteria</taxon>
        <taxon>Bacillati</taxon>
        <taxon>Actinomycetota</taxon>
        <taxon>Actinomycetes</taxon>
        <taxon>Micromonosporales</taxon>
        <taxon>Micromonosporaceae</taxon>
        <taxon>Micromonospora</taxon>
    </lineage>
</organism>
<comment type="pathway">
    <text evidence="2 5">Cofactor biosynthesis; 7,8-dihydroneopterin triphosphate biosynthesis; 7,8-dihydroneopterin triphosphate from GTP: step 1/1.</text>
</comment>
<dbReference type="InterPro" id="IPR018234">
    <property type="entry name" value="GTP_CycHdrlase_I_CS"/>
</dbReference>
<dbReference type="InterPro" id="IPR001474">
    <property type="entry name" value="GTP_CycHdrlase_I"/>
</dbReference>
<comment type="similarity">
    <text evidence="5">Belongs to the GTP cyclohydrolase I family.</text>
</comment>
<keyword evidence="5" id="KW-0862">Zinc</keyword>
<evidence type="ECO:0000256" key="5">
    <source>
        <dbReference type="HAMAP-Rule" id="MF_00223"/>
    </source>
</evidence>
<proteinExistence type="inferred from homology"/>
<dbReference type="Pfam" id="PF01227">
    <property type="entry name" value="GTP_cyclohydroI"/>
    <property type="match status" value="1"/>
</dbReference>
<feature type="binding site" evidence="5">
    <location>
        <position position="86"/>
    </location>
    <ligand>
        <name>Zn(2+)</name>
        <dbReference type="ChEBI" id="CHEBI:29105"/>
    </ligand>
</feature>
<dbReference type="PANTHER" id="PTHR11109">
    <property type="entry name" value="GTP CYCLOHYDROLASE I"/>
    <property type="match status" value="1"/>
</dbReference>
<evidence type="ECO:0000256" key="3">
    <source>
        <dbReference type="ARBA" id="ARBA00022563"/>
    </source>
</evidence>
<dbReference type="Proteomes" id="UP000653076">
    <property type="component" value="Unassembled WGS sequence"/>
</dbReference>
<feature type="domain" description="GTP cyclohydrolase I" evidence="6">
    <location>
        <begin position="19"/>
        <end position="189"/>
    </location>
</feature>
<dbReference type="NCBIfam" id="NF006825">
    <property type="entry name" value="PRK09347.1-2"/>
    <property type="match status" value="1"/>
</dbReference>
<dbReference type="InterPro" id="IPR020602">
    <property type="entry name" value="GTP_CycHdrlase_I_dom"/>
</dbReference>
<name>A0ABQ4JJS1_9ACTN</name>
<evidence type="ECO:0000256" key="2">
    <source>
        <dbReference type="ARBA" id="ARBA00005080"/>
    </source>
</evidence>
<reference evidence="7 8" key="1">
    <citation type="submission" date="2021-01" db="EMBL/GenBank/DDBJ databases">
        <title>Whole genome shotgun sequence of Verrucosispora qiuiae NBRC 106684.</title>
        <authorList>
            <person name="Komaki H."/>
            <person name="Tamura T."/>
        </authorList>
    </citation>
    <scope>NUCLEOTIDE SEQUENCE [LARGE SCALE GENOMIC DNA]</scope>
    <source>
        <strain evidence="7 8">NBRC 106684</strain>
    </source>
</reference>
<keyword evidence="8" id="KW-1185">Reference proteome</keyword>
<dbReference type="HAMAP" id="MF_00223">
    <property type="entry name" value="FolE"/>
    <property type="match status" value="1"/>
</dbReference>
<dbReference type="EMBL" id="BOPC01000084">
    <property type="protein sequence ID" value="GIJ29802.1"/>
    <property type="molecule type" value="Genomic_DNA"/>
</dbReference>
<dbReference type="RefSeq" id="WP_204037257.1">
    <property type="nucleotide sequence ID" value="NZ_BOPC01000084.1"/>
</dbReference>